<name>A0A8E6EUA2_9BACT</name>
<reference evidence="1" key="1">
    <citation type="submission" date="2021-05" db="EMBL/GenBank/DDBJ databases">
        <title>Complete genome sequence of the cellulolytic planctomycete Telmatocola sphagniphila SP2T and characterization of the first cellulase from planctomycetes.</title>
        <authorList>
            <person name="Rakitin A.L."/>
            <person name="Beletsky A.V."/>
            <person name="Naumoff D.G."/>
            <person name="Kulichevskaya I.S."/>
            <person name="Mardanov A.V."/>
            <person name="Ravin N.V."/>
            <person name="Dedysh S.N."/>
        </authorList>
    </citation>
    <scope>NUCLEOTIDE SEQUENCE</scope>
    <source>
        <strain evidence="1">SP2T</strain>
    </source>
</reference>
<sequence length="167" mass="18773">MCTSSLKTKRAFWIAEFFLFASVALFAISSNSSSSQISSNDFGKDVLSLMNFQADAWNRGDLEGYMAGYWKSPELKFISDGTVTQGWEATLERYRKRYKADGKEMGKLRFSDIEVTYVSENLAFVTGRWALTFSKSPDKPAGGYTLVVMNMADGWRVVVDNTTSDKK</sequence>
<dbReference type="AlphaFoldDB" id="A0A8E6EUA2"/>
<dbReference type="RefSeq" id="WP_213494879.1">
    <property type="nucleotide sequence ID" value="NZ_CP074694.1"/>
</dbReference>
<dbReference type="Proteomes" id="UP000676194">
    <property type="component" value="Chromosome"/>
</dbReference>
<dbReference type="Gene3D" id="3.10.450.50">
    <property type="match status" value="1"/>
</dbReference>
<dbReference type="EMBL" id="CP074694">
    <property type="protein sequence ID" value="QVL30997.1"/>
    <property type="molecule type" value="Genomic_DNA"/>
</dbReference>
<keyword evidence="2" id="KW-1185">Reference proteome</keyword>
<dbReference type="KEGG" id="tsph:KIH39_19385"/>
<dbReference type="SUPFAM" id="SSF54427">
    <property type="entry name" value="NTF2-like"/>
    <property type="match status" value="1"/>
</dbReference>
<evidence type="ECO:0000313" key="1">
    <source>
        <dbReference type="EMBL" id="QVL30997.1"/>
    </source>
</evidence>
<dbReference type="InterPro" id="IPR032710">
    <property type="entry name" value="NTF2-like_dom_sf"/>
</dbReference>
<gene>
    <name evidence="1" type="ORF">KIH39_19385</name>
</gene>
<organism evidence="1 2">
    <name type="scientific">Telmatocola sphagniphila</name>
    <dbReference type="NCBI Taxonomy" id="1123043"/>
    <lineage>
        <taxon>Bacteria</taxon>
        <taxon>Pseudomonadati</taxon>
        <taxon>Planctomycetota</taxon>
        <taxon>Planctomycetia</taxon>
        <taxon>Gemmatales</taxon>
        <taxon>Gemmataceae</taxon>
    </lineage>
</organism>
<evidence type="ECO:0000313" key="2">
    <source>
        <dbReference type="Proteomes" id="UP000676194"/>
    </source>
</evidence>
<accession>A0A8E6EUA2</accession>
<proteinExistence type="predicted"/>
<protein>
    <submittedName>
        <fullName evidence="1">Nuclear transport factor 2 family protein</fullName>
    </submittedName>
</protein>